<dbReference type="InterPro" id="IPR020843">
    <property type="entry name" value="ER"/>
</dbReference>
<dbReference type="InterPro" id="IPR036291">
    <property type="entry name" value="NAD(P)-bd_dom_sf"/>
</dbReference>
<dbReference type="PANTHER" id="PTHR45348">
    <property type="entry name" value="HYPOTHETICAL OXIDOREDUCTASE (EUROFUNG)"/>
    <property type="match status" value="1"/>
</dbReference>
<dbReference type="Gene3D" id="3.40.50.720">
    <property type="entry name" value="NAD(P)-binding Rossmann-like Domain"/>
    <property type="match status" value="1"/>
</dbReference>
<dbReference type="CDD" id="cd08249">
    <property type="entry name" value="enoyl_reductase_like"/>
    <property type="match status" value="1"/>
</dbReference>
<evidence type="ECO:0000313" key="4">
    <source>
        <dbReference type="EMBL" id="KAK5056702.1"/>
    </source>
</evidence>
<comment type="caution">
    <text evidence="4">The sequence shown here is derived from an EMBL/GenBank/DDBJ whole genome shotgun (WGS) entry which is preliminary data.</text>
</comment>
<gene>
    <name evidence="4" type="ORF">LTR84_012234</name>
</gene>
<dbReference type="SUPFAM" id="SSF51735">
    <property type="entry name" value="NAD(P)-binding Rossmann-fold domains"/>
    <property type="match status" value="1"/>
</dbReference>
<dbReference type="GeneID" id="89980381"/>
<dbReference type="SMART" id="SM00829">
    <property type="entry name" value="PKS_ER"/>
    <property type="match status" value="1"/>
</dbReference>
<dbReference type="GO" id="GO:0016651">
    <property type="term" value="F:oxidoreductase activity, acting on NAD(P)H"/>
    <property type="evidence" value="ECO:0007669"/>
    <property type="project" value="InterPro"/>
</dbReference>
<reference evidence="4 5" key="1">
    <citation type="submission" date="2023-08" db="EMBL/GenBank/DDBJ databases">
        <title>Black Yeasts Isolated from many extreme environments.</title>
        <authorList>
            <person name="Coleine C."/>
            <person name="Stajich J.E."/>
            <person name="Selbmann L."/>
        </authorList>
    </citation>
    <scope>NUCLEOTIDE SEQUENCE [LARGE SCALE GENOMIC DNA]</scope>
    <source>
        <strain evidence="4 5">CCFEE 5792</strain>
    </source>
</reference>
<accession>A0AAV9NFK9</accession>
<dbReference type="RefSeq" id="XP_064708418.1">
    <property type="nucleotide sequence ID" value="XM_064855758.1"/>
</dbReference>
<evidence type="ECO:0000256" key="2">
    <source>
        <dbReference type="ARBA" id="ARBA00023002"/>
    </source>
</evidence>
<dbReference type="Gene3D" id="3.90.180.10">
    <property type="entry name" value="Medium-chain alcohol dehydrogenases, catalytic domain"/>
    <property type="match status" value="1"/>
</dbReference>
<keyword evidence="5" id="KW-1185">Reference proteome</keyword>
<dbReference type="Proteomes" id="UP001358417">
    <property type="component" value="Unassembled WGS sequence"/>
</dbReference>
<dbReference type="PANTHER" id="PTHR45348:SF5">
    <property type="entry name" value="OXIDOREDUCTASE, PUTATIVE (AFU_ORTHOLOGUE AFUA_8G01420)-RELATED"/>
    <property type="match status" value="1"/>
</dbReference>
<organism evidence="4 5">
    <name type="scientific">Exophiala bonariae</name>
    <dbReference type="NCBI Taxonomy" id="1690606"/>
    <lineage>
        <taxon>Eukaryota</taxon>
        <taxon>Fungi</taxon>
        <taxon>Dikarya</taxon>
        <taxon>Ascomycota</taxon>
        <taxon>Pezizomycotina</taxon>
        <taxon>Eurotiomycetes</taxon>
        <taxon>Chaetothyriomycetidae</taxon>
        <taxon>Chaetothyriales</taxon>
        <taxon>Herpotrichiellaceae</taxon>
        <taxon>Exophiala</taxon>
    </lineage>
</organism>
<dbReference type="InterPro" id="IPR013154">
    <property type="entry name" value="ADH-like_N"/>
</dbReference>
<proteinExistence type="inferred from homology"/>
<evidence type="ECO:0000256" key="1">
    <source>
        <dbReference type="ARBA" id="ARBA00008072"/>
    </source>
</evidence>
<keyword evidence="2" id="KW-0560">Oxidoreductase</keyword>
<name>A0AAV9NFK9_9EURO</name>
<evidence type="ECO:0000313" key="5">
    <source>
        <dbReference type="Proteomes" id="UP001358417"/>
    </source>
</evidence>
<evidence type="ECO:0000259" key="3">
    <source>
        <dbReference type="SMART" id="SM00829"/>
    </source>
</evidence>
<comment type="similarity">
    <text evidence="1">Belongs to the zinc-containing alcohol dehydrogenase family.</text>
</comment>
<dbReference type="SUPFAM" id="SSF50129">
    <property type="entry name" value="GroES-like"/>
    <property type="match status" value="1"/>
</dbReference>
<dbReference type="InterPro" id="IPR011032">
    <property type="entry name" value="GroES-like_sf"/>
</dbReference>
<protein>
    <recommendedName>
        <fullName evidence="3">Enoyl reductase (ER) domain-containing protein</fullName>
    </recommendedName>
</protein>
<dbReference type="Pfam" id="PF08240">
    <property type="entry name" value="ADH_N"/>
    <property type="match status" value="1"/>
</dbReference>
<dbReference type="AlphaFoldDB" id="A0AAV9NFK9"/>
<dbReference type="InterPro" id="IPR047122">
    <property type="entry name" value="Trans-enoyl_RdTase-like"/>
</dbReference>
<sequence length="300" mass="32654">MLEVVIHGSDGIKAEFRNVPIPQPSDDEVLIKVVATDSNPKDWKAAMGSPVMSSVPPPMNQGDDIAGIVSSVGQNVLEFKPGDRVAAFHRMLKPGGSYAEYAIAPSRTTFHIPRNISFEEAATLPLSAMTAGLALYQNLEITAPWARTSEPHPILIYGGASAVGAFALQFARLSGLDPIITVAGNGIEFVRSLNVTSHIIDYRSEDVAIRVKDILNGRRLLHAFDAISSGGTWETILKALGPNFAATRLDMVDPPSPIPEWPQGLKFSRTYVSSAYGEPHTYRNQDEADGDHDFAYMFYR</sequence>
<feature type="domain" description="Enoyl reductase (ER)" evidence="3">
    <location>
        <begin position="8"/>
        <end position="272"/>
    </location>
</feature>
<dbReference type="EMBL" id="JAVRRD010000007">
    <property type="protein sequence ID" value="KAK5056702.1"/>
    <property type="molecule type" value="Genomic_DNA"/>
</dbReference>